<organism evidence="11 12">
    <name type="scientific">Treponema lecithinolyticum ATCC 700332</name>
    <dbReference type="NCBI Taxonomy" id="1321815"/>
    <lineage>
        <taxon>Bacteria</taxon>
        <taxon>Pseudomonadati</taxon>
        <taxon>Spirochaetota</taxon>
        <taxon>Spirochaetia</taxon>
        <taxon>Spirochaetales</taxon>
        <taxon>Treponemataceae</taxon>
        <taxon>Treponema</taxon>
    </lineage>
</organism>
<gene>
    <name evidence="11" type="ORF">HMPREF9193_01293</name>
</gene>
<evidence type="ECO:0000259" key="10">
    <source>
        <dbReference type="PROSITE" id="PS50991"/>
    </source>
</evidence>
<dbReference type="SMART" id="SM00917">
    <property type="entry name" value="LeuA_dimer"/>
    <property type="match status" value="1"/>
</dbReference>
<dbReference type="InterPro" id="IPR013709">
    <property type="entry name" value="2-isopropylmalate_synth_dimer"/>
</dbReference>
<feature type="domain" description="Pyruvate carboxyltransferase" evidence="10">
    <location>
        <begin position="5"/>
        <end position="268"/>
    </location>
</feature>
<sequence length="533" mass="58077">MKNKVVILDSTLRDGAQAESINFSIRDKLRIAGALDELGIPLIEAGNPASNPKDLEFFREAHKLHLKQAKLCAFGSTRRKDTLCSKDKGLRSLLDAETQTTVIFGKAWDFQATEILRTSLKENLAMIRESVAYMCKHGRTVIYDAEHFFDGYKANPAYALQTLSAACEGGASVLVLCDTKGGAMPHEVYDAVQNVCAEFKEFTVGIHAHNDCALAVANSLCAVQAGALHVQGTLLGFGERAGNAELASLIADLELKMNKFCIGKTGLQNLTPLCRKVAEIANIPISSGAPYIGSGAFAHKAGMHVDGVSKNPTAYEHVDPSKVGNKRSFLVSEVAGRSTVIEKIHAFNPAIKKDSSVVLKIIKKVKELEHEGYQFEGADGSFELLVRKITGSYKPFFTLRYYKTVGEQPRVDKDLCSFVQIKIEVDGQIEVTAGEGDGPVHALDTALRKALERFYPCVNTMRLIDYKVRVLDSKSAAAAKVRVLIESASGSEVWTTVGVSSDIVEASWLALVDSFEYKLIRDAAALELQKNKI</sequence>
<keyword evidence="6" id="KW-0100">Branched-chain amino acid biosynthesis</keyword>
<dbReference type="RefSeq" id="WP_021687501.1">
    <property type="nucleotide sequence ID" value="NZ_KI260567.1"/>
</dbReference>
<dbReference type="PANTHER" id="PTHR43538">
    <property type="entry name" value="ALPHA-IPM SYNTHASE/HOMOCITRATE SYNTHASE"/>
    <property type="match status" value="1"/>
</dbReference>
<keyword evidence="5 9" id="KW-0808">Transferase</keyword>
<name>A0ABN0NYH7_TRELE</name>
<dbReference type="InterPro" id="IPR005675">
    <property type="entry name" value="Citramal_synthase"/>
</dbReference>
<dbReference type="EC" id="2.3.3.21" evidence="8"/>
<evidence type="ECO:0000256" key="7">
    <source>
        <dbReference type="ARBA" id="ARBA00048263"/>
    </source>
</evidence>
<dbReference type="Pfam" id="PF00682">
    <property type="entry name" value="HMGL-like"/>
    <property type="match status" value="1"/>
</dbReference>
<dbReference type="Gene3D" id="3.20.20.70">
    <property type="entry name" value="Aldolase class I"/>
    <property type="match status" value="1"/>
</dbReference>
<evidence type="ECO:0000256" key="8">
    <source>
        <dbReference type="NCBIfam" id="TIGR00977"/>
    </source>
</evidence>
<keyword evidence="3" id="KW-0028">Amino-acid biosynthesis</keyword>
<evidence type="ECO:0000256" key="3">
    <source>
        <dbReference type="ARBA" id="ARBA00022605"/>
    </source>
</evidence>
<dbReference type="NCBIfam" id="TIGR00977">
    <property type="entry name" value="citramal_synth"/>
    <property type="match status" value="1"/>
</dbReference>
<dbReference type="PROSITE" id="PS50991">
    <property type="entry name" value="PYR_CT"/>
    <property type="match status" value="1"/>
</dbReference>
<dbReference type="Pfam" id="PF22617">
    <property type="entry name" value="HCS_D2"/>
    <property type="match status" value="1"/>
</dbReference>
<evidence type="ECO:0000313" key="11">
    <source>
        <dbReference type="EMBL" id="ERJ93071.1"/>
    </source>
</evidence>
<dbReference type="Gene3D" id="3.30.160.270">
    <property type="match status" value="1"/>
</dbReference>
<dbReference type="InterPro" id="IPR002034">
    <property type="entry name" value="AIPM/Hcit_synth_CS"/>
</dbReference>
<comment type="pathway">
    <text evidence="1">Amino-acid biosynthesis; L-isoleucine biosynthesis; 2-oxobutanoate from pyruvate: step 1/3.</text>
</comment>
<keyword evidence="12" id="KW-1185">Reference proteome</keyword>
<evidence type="ECO:0000256" key="4">
    <source>
        <dbReference type="ARBA" id="ARBA00022624"/>
    </source>
</evidence>
<evidence type="ECO:0000256" key="1">
    <source>
        <dbReference type="ARBA" id="ARBA00004743"/>
    </source>
</evidence>
<accession>A0ABN0NYH7</accession>
<dbReference type="Gene3D" id="1.10.238.260">
    <property type="match status" value="1"/>
</dbReference>
<dbReference type="InterPro" id="IPR013785">
    <property type="entry name" value="Aldolase_TIM"/>
</dbReference>
<dbReference type="InterPro" id="IPR036230">
    <property type="entry name" value="LeuA_allosteric_dom_sf"/>
</dbReference>
<comment type="similarity">
    <text evidence="2 9">Belongs to the alpha-IPM synthase/homocitrate synthase family.</text>
</comment>
<dbReference type="Pfam" id="PF08502">
    <property type="entry name" value="LeuA_dimer"/>
    <property type="match status" value="1"/>
</dbReference>
<dbReference type="SUPFAM" id="SSF110921">
    <property type="entry name" value="2-isopropylmalate synthase LeuA, allosteric (dimerisation) domain"/>
    <property type="match status" value="1"/>
</dbReference>
<dbReference type="Proteomes" id="UP000016649">
    <property type="component" value="Unassembled WGS sequence"/>
</dbReference>
<evidence type="ECO:0000256" key="9">
    <source>
        <dbReference type="RuleBase" id="RU003523"/>
    </source>
</evidence>
<evidence type="ECO:0000256" key="6">
    <source>
        <dbReference type="ARBA" id="ARBA00023304"/>
    </source>
</evidence>
<dbReference type="CDD" id="cd07941">
    <property type="entry name" value="DRE_TIM_LeuA3"/>
    <property type="match status" value="1"/>
</dbReference>
<evidence type="ECO:0000313" key="12">
    <source>
        <dbReference type="Proteomes" id="UP000016649"/>
    </source>
</evidence>
<dbReference type="SUPFAM" id="SSF51569">
    <property type="entry name" value="Aldolase"/>
    <property type="match status" value="1"/>
</dbReference>
<protein>
    <recommendedName>
        <fullName evidence="8">Citramalate synthase</fullName>
        <ecNumber evidence="8">2.3.3.21</ecNumber>
    </recommendedName>
</protein>
<dbReference type="EMBL" id="AWVH01000031">
    <property type="protein sequence ID" value="ERJ93071.1"/>
    <property type="molecule type" value="Genomic_DNA"/>
</dbReference>
<dbReference type="PANTHER" id="PTHR43538:SF1">
    <property type="entry name" value="(R)-CITRAMALATE SYNTHASE"/>
    <property type="match status" value="1"/>
</dbReference>
<evidence type="ECO:0000256" key="2">
    <source>
        <dbReference type="ARBA" id="ARBA00006154"/>
    </source>
</evidence>
<dbReference type="PROSITE" id="PS00815">
    <property type="entry name" value="AIPM_HOMOCIT_SYNTH_1"/>
    <property type="match status" value="1"/>
</dbReference>
<evidence type="ECO:0000256" key="5">
    <source>
        <dbReference type="ARBA" id="ARBA00022679"/>
    </source>
</evidence>
<dbReference type="InterPro" id="IPR054691">
    <property type="entry name" value="LeuA/HCS_post-cat"/>
</dbReference>
<comment type="catalytic activity">
    <reaction evidence="7">
        <text>pyruvate + acetyl-CoA + H2O = (3R)-citramalate + CoA + H(+)</text>
        <dbReference type="Rhea" id="RHEA:19045"/>
        <dbReference type="ChEBI" id="CHEBI:15361"/>
        <dbReference type="ChEBI" id="CHEBI:15377"/>
        <dbReference type="ChEBI" id="CHEBI:15378"/>
        <dbReference type="ChEBI" id="CHEBI:30934"/>
        <dbReference type="ChEBI" id="CHEBI:57287"/>
        <dbReference type="ChEBI" id="CHEBI:57288"/>
        <dbReference type="EC" id="2.3.3.21"/>
    </reaction>
</comment>
<dbReference type="InterPro" id="IPR000891">
    <property type="entry name" value="PYR_CT"/>
</dbReference>
<comment type="caution">
    <text evidence="11">The sequence shown here is derived from an EMBL/GenBank/DDBJ whole genome shotgun (WGS) entry which is preliminary data.</text>
</comment>
<proteinExistence type="inferred from homology"/>
<keyword evidence="4" id="KW-0412">Isoleucine biosynthesis</keyword>
<reference evidence="11 12" key="1">
    <citation type="submission" date="2013-08" db="EMBL/GenBank/DDBJ databases">
        <authorList>
            <person name="Weinstock G."/>
            <person name="Sodergren E."/>
            <person name="Wylie T."/>
            <person name="Fulton L."/>
            <person name="Fulton R."/>
            <person name="Fronick C."/>
            <person name="O'Laughlin M."/>
            <person name="Godfrey J."/>
            <person name="Miner T."/>
            <person name="Herter B."/>
            <person name="Appelbaum E."/>
            <person name="Cordes M."/>
            <person name="Lek S."/>
            <person name="Wollam A."/>
            <person name="Pepin K.H."/>
            <person name="Palsikar V.B."/>
            <person name="Mitreva M."/>
            <person name="Wilson R.K."/>
        </authorList>
    </citation>
    <scope>NUCLEOTIDE SEQUENCE [LARGE SCALE GENOMIC DNA]</scope>
    <source>
        <strain evidence="11 12">ATCC 700332</strain>
    </source>
</reference>